<comment type="similarity">
    <text evidence="1">Belongs to the metallo-dependent hydrolases superfamily. CpsB/CapC family.</text>
</comment>
<keyword evidence="4" id="KW-0904">Protein phosphatase</keyword>
<dbReference type="EMBL" id="AB353724">
    <property type="protein sequence ID" value="BAG24380.1"/>
    <property type="molecule type" value="Genomic_DNA"/>
</dbReference>
<dbReference type="PANTHER" id="PTHR39181">
    <property type="entry name" value="TYROSINE-PROTEIN PHOSPHATASE YWQE"/>
    <property type="match status" value="1"/>
</dbReference>
<dbReference type="RefSeq" id="WP_057510706.1">
    <property type="nucleotide sequence ID" value="NZ_JAIWMM010000001.1"/>
</dbReference>
<dbReference type="InterPro" id="IPR016667">
    <property type="entry name" value="Caps_polysacc_synth_CpsB/CapC"/>
</dbReference>
<reference evidence="6" key="1">
    <citation type="journal article" date="2008" name="Antimicrob. Agents Chemother.">
        <title>Methicillin-Resistant Staphylococcus saprophyticus Isolates Carrying Staphylococcal Cassette Chromosome mec Have Emerged in Urogenital Tract Infections.</title>
        <authorList>
            <person name="Higashide M."/>
            <person name="Kuroda M."/>
            <person name="Ohmura C.T.N."/>
            <person name="Kumano M."/>
            <person name="Ohkawa S."/>
            <person name="Ichimura S."/>
            <person name="Ohta T."/>
        </authorList>
    </citation>
    <scope>NUCLEOTIDE SEQUENCE</scope>
    <source>
        <strain evidence="6">TSU 33</strain>
    </source>
</reference>
<dbReference type="PANTHER" id="PTHR39181:SF1">
    <property type="entry name" value="TYROSINE-PROTEIN PHOSPHATASE YWQE"/>
    <property type="match status" value="1"/>
</dbReference>
<dbReference type="EC" id="3.1.3.48" evidence="2"/>
<proteinExistence type="inferred from homology"/>
<evidence type="ECO:0000256" key="3">
    <source>
        <dbReference type="ARBA" id="ARBA00022801"/>
    </source>
</evidence>
<evidence type="ECO:0000256" key="5">
    <source>
        <dbReference type="ARBA" id="ARBA00051722"/>
    </source>
</evidence>
<evidence type="ECO:0000313" key="6">
    <source>
        <dbReference type="EMBL" id="BAG24380.1"/>
    </source>
</evidence>
<evidence type="ECO:0000256" key="1">
    <source>
        <dbReference type="ARBA" id="ARBA00005750"/>
    </source>
</evidence>
<dbReference type="SUPFAM" id="SSF89550">
    <property type="entry name" value="PHP domain-like"/>
    <property type="match status" value="1"/>
</dbReference>
<name>B2DCM1_STASA</name>
<organism evidence="6">
    <name type="scientific">Staphylococcus saprophyticus</name>
    <dbReference type="NCBI Taxonomy" id="29385"/>
    <lineage>
        <taxon>Bacteria</taxon>
        <taxon>Bacillati</taxon>
        <taxon>Bacillota</taxon>
        <taxon>Bacilli</taxon>
        <taxon>Bacillales</taxon>
        <taxon>Staphylococcaceae</taxon>
        <taxon>Staphylococcus</taxon>
    </lineage>
</organism>
<comment type="catalytic activity">
    <reaction evidence="5">
        <text>O-phospho-L-tyrosyl-[protein] + H2O = L-tyrosyl-[protein] + phosphate</text>
        <dbReference type="Rhea" id="RHEA:10684"/>
        <dbReference type="Rhea" id="RHEA-COMP:10136"/>
        <dbReference type="Rhea" id="RHEA-COMP:20101"/>
        <dbReference type="ChEBI" id="CHEBI:15377"/>
        <dbReference type="ChEBI" id="CHEBI:43474"/>
        <dbReference type="ChEBI" id="CHEBI:46858"/>
        <dbReference type="ChEBI" id="CHEBI:61978"/>
        <dbReference type="EC" id="3.1.3.48"/>
    </reaction>
</comment>
<keyword evidence="3" id="KW-0378">Hydrolase</keyword>
<protein>
    <recommendedName>
        <fullName evidence="2">protein-tyrosine-phosphatase</fullName>
        <ecNumber evidence="2">3.1.3.48</ecNumber>
    </recommendedName>
</protein>
<dbReference type="Gene3D" id="3.20.20.140">
    <property type="entry name" value="Metal-dependent hydrolases"/>
    <property type="match status" value="1"/>
</dbReference>
<evidence type="ECO:0000256" key="2">
    <source>
        <dbReference type="ARBA" id="ARBA00013064"/>
    </source>
</evidence>
<dbReference type="InterPro" id="IPR016195">
    <property type="entry name" value="Pol/histidinol_Pase-like"/>
</dbReference>
<dbReference type="GO" id="GO:0030145">
    <property type="term" value="F:manganese ion binding"/>
    <property type="evidence" value="ECO:0007669"/>
    <property type="project" value="InterPro"/>
</dbReference>
<evidence type="ECO:0000256" key="4">
    <source>
        <dbReference type="ARBA" id="ARBA00022912"/>
    </source>
</evidence>
<dbReference type="Pfam" id="PF19567">
    <property type="entry name" value="CpsB_CapC"/>
    <property type="match status" value="1"/>
</dbReference>
<sequence>MEIPLYAFDFLLKLVEKGYKPIIAHPERYNSIQHNLYILDRLVDIGCVLQMNAGSLLGLYGKPAKKVAKFMIKNCKLHIIGSDAHNNNKRPFLIGKVYNKIHSKEFKEYLMKNTKNIWNDDKIDLFKFF</sequence>
<dbReference type="GO" id="GO:0004725">
    <property type="term" value="F:protein tyrosine phosphatase activity"/>
    <property type="evidence" value="ECO:0007669"/>
    <property type="project" value="UniProtKB-EC"/>
</dbReference>
<dbReference type="AlphaFoldDB" id="B2DCM1"/>
<accession>B2DCM1</accession>